<dbReference type="InterPro" id="IPR052177">
    <property type="entry name" value="Divisome_Glycosyl_Hydrolase"/>
</dbReference>
<sequence length="350" mass="40382">MKLHTLFIALISVLFFSCSPQKKTQEEDTKNWIWVHANKDRTVEEWTRLLKQYNSIGVKAILLGANTEVLERVIPLAHQQNIEVHAWMWTLNKNGDSIAAQHPDWFSVNRLGESCYDKKPYVGYYSWVCPSIPQVQEHILNKVQSLLDIEGVDGIHLDYVRYCDAILPKGLWAKYDIIQDKVYPQWDYGYNPSNIKLFKALYGYSPLDLDDPNTDENWVEFRLSTVTDLVNKIADLVHSQNKQLSAAVFPSPRLSRKMVYQPWDQWNLDAALPMIYHNFYEEDIAWIGETTADGVAIVDGKFPIYTGLFVHDLKEEDLKTATELAVKSGANGWCLFDANSFEKFHQSKID</sequence>
<dbReference type="EMBL" id="JAGUCO010000028">
    <property type="protein sequence ID" value="MBS2100747.1"/>
    <property type="molecule type" value="Genomic_DNA"/>
</dbReference>
<dbReference type="RefSeq" id="WP_212219198.1">
    <property type="nucleotide sequence ID" value="NZ_JAGUCO010000028.1"/>
</dbReference>
<keyword evidence="4" id="KW-1185">Reference proteome</keyword>
<dbReference type="SUPFAM" id="SSF51445">
    <property type="entry name" value="(Trans)glycosidases"/>
    <property type="match status" value="1"/>
</dbReference>
<evidence type="ECO:0000256" key="1">
    <source>
        <dbReference type="ARBA" id="ARBA00022729"/>
    </source>
</evidence>
<reference evidence="3 4" key="1">
    <citation type="journal article" date="2015" name="Int. J. Syst. Evol. Microbiol.">
        <title>Carboxylicivirga linearis sp. nov., isolated from a sea cucumber culture pond.</title>
        <authorList>
            <person name="Wang F.Q."/>
            <person name="Zhou Y.X."/>
            <person name="Lin X.Z."/>
            <person name="Chen G.J."/>
            <person name="Du Z.J."/>
        </authorList>
    </citation>
    <scope>NUCLEOTIDE SEQUENCE [LARGE SCALE GENOMIC DNA]</scope>
    <source>
        <strain evidence="3 4">FB218</strain>
    </source>
</reference>
<dbReference type="PROSITE" id="PS51257">
    <property type="entry name" value="PROKAR_LIPOPROTEIN"/>
    <property type="match status" value="1"/>
</dbReference>
<evidence type="ECO:0000313" key="4">
    <source>
        <dbReference type="Proteomes" id="UP000708576"/>
    </source>
</evidence>
<keyword evidence="1" id="KW-0732">Signal</keyword>
<name>A0ABS5K0U0_9BACT</name>
<dbReference type="Gene3D" id="3.20.20.80">
    <property type="entry name" value="Glycosidases"/>
    <property type="match status" value="1"/>
</dbReference>
<dbReference type="Proteomes" id="UP000708576">
    <property type="component" value="Unassembled WGS sequence"/>
</dbReference>
<dbReference type="Pfam" id="PF02638">
    <property type="entry name" value="GHL10"/>
    <property type="match status" value="1"/>
</dbReference>
<accession>A0ABS5K0U0</accession>
<dbReference type="PANTHER" id="PTHR43405">
    <property type="entry name" value="GLYCOSYL HYDROLASE DIGH"/>
    <property type="match status" value="1"/>
</dbReference>
<dbReference type="InterPro" id="IPR017853">
    <property type="entry name" value="GH"/>
</dbReference>
<comment type="caution">
    <text evidence="3">The sequence shown here is derived from an EMBL/GenBank/DDBJ whole genome shotgun (WGS) entry which is preliminary data.</text>
</comment>
<protein>
    <submittedName>
        <fullName evidence="3">Family 10 glycosylhydrolase</fullName>
    </submittedName>
</protein>
<feature type="domain" description="Glycosyl hydrolase-like 10" evidence="2">
    <location>
        <begin position="67"/>
        <end position="286"/>
    </location>
</feature>
<proteinExistence type="predicted"/>
<evidence type="ECO:0000259" key="2">
    <source>
        <dbReference type="Pfam" id="PF02638"/>
    </source>
</evidence>
<gene>
    <name evidence="3" type="ORF">KEM10_20840</name>
</gene>
<evidence type="ECO:0000313" key="3">
    <source>
        <dbReference type="EMBL" id="MBS2100747.1"/>
    </source>
</evidence>
<dbReference type="InterPro" id="IPR003790">
    <property type="entry name" value="GHL10"/>
</dbReference>
<organism evidence="3 4">
    <name type="scientific">Carboxylicivirga linearis</name>
    <dbReference type="NCBI Taxonomy" id="1628157"/>
    <lineage>
        <taxon>Bacteria</taxon>
        <taxon>Pseudomonadati</taxon>
        <taxon>Bacteroidota</taxon>
        <taxon>Bacteroidia</taxon>
        <taxon>Marinilabiliales</taxon>
        <taxon>Marinilabiliaceae</taxon>
        <taxon>Carboxylicivirga</taxon>
    </lineage>
</organism>
<dbReference type="PANTHER" id="PTHR43405:SF1">
    <property type="entry name" value="GLYCOSYL HYDROLASE DIGH"/>
    <property type="match status" value="1"/>
</dbReference>